<evidence type="ECO:0000256" key="1">
    <source>
        <dbReference type="SAM" id="MobiDB-lite"/>
    </source>
</evidence>
<proteinExistence type="evidence at transcript level"/>
<dbReference type="PeptideAtlas" id="Q8N863"/>
<dbReference type="EMBL" id="AK097259">
    <property type="protein sequence ID" value="BAC04987.1"/>
    <property type="molecule type" value="mRNA"/>
</dbReference>
<feature type="compositionally biased region" description="Pro residues" evidence="1">
    <location>
        <begin position="1"/>
        <end position="16"/>
    </location>
</feature>
<accession>Q8N863</accession>
<feature type="region of interest" description="Disordered" evidence="1">
    <location>
        <begin position="145"/>
        <end position="175"/>
    </location>
</feature>
<reference evidence="2" key="1">
    <citation type="journal article" date="2004" name="Nat. Genet.">
        <title>Complete sequencing and characterization of 21,243 full-length human cDNAs.</title>
        <authorList>
            <person name="Ota T."/>
            <person name="Suzuki Y."/>
            <person name="Nishikawa T."/>
            <person name="Otsuki T."/>
            <person name="Sugiyama T."/>
            <person name="Irie R."/>
            <person name="Wakamatsu A."/>
            <person name="Hayashi K."/>
            <person name="Sato H."/>
            <person name="Nagai K."/>
            <person name="Kimura K."/>
            <person name="Makita H."/>
            <person name="Sekine M."/>
            <person name="Obayashi M."/>
            <person name="Nishi T."/>
            <person name="Shibahara T."/>
            <person name="Tanaka T."/>
            <person name="Ishii S."/>
            <person name="Yamamoto J."/>
            <person name="Saito K."/>
            <person name="Kawai Y."/>
            <person name="Isono Y."/>
            <person name="Nakamura Y."/>
            <person name="Nagahari K."/>
            <person name="Murakami K."/>
            <person name="Yasuda T."/>
            <person name="Iwayanagi T."/>
            <person name="Wagatsuma M."/>
            <person name="Shiratori A."/>
            <person name="Sudo H."/>
            <person name="Hosoiri T."/>
            <person name="Kaku Y."/>
            <person name="Kodaira H."/>
            <person name="Kondo H."/>
            <person name="Sugawara M."/>
            <person name="Takahashi M."/>
            <person name="Kanda K."/>
            <person name="Yokoi T."/>
            <person name="Furuya T."/>
            <person name="Kikkawa E."/>
            <person name="Omura Y."/>
            <person name="Abe K."/>
            <person name="Kamihara K."/>
            <person name="Katsuta N."/>
            <person name="Sato K."/>
            <person name="Tanikawa M."/>
            <person name="Yamazaki M."/>
            <person name="Ninomiya K."/>
            <person name="Ishibashi T."/>
            <person name="Yamashita H."/>
            <person name="Murakawa K."/>
            <person name="Fujimori K."/>
            <person name="Tanai H."/>
            <person name="Kimata M."/>
            <person name="Watanabe M."/>
            <person name="Hiraoka S."/>
            <person name="Chiba Y."/>
            <person name="Ishida S."/>
            <person name="Ono Y."/>
            <person name="Takiguchi S."/>
            <person name="Watanabe S."/>
            <person name="Yosida M."/>
            <person name="Hotuta T."/>
            <person name="Kusano J."/>
            <person name="Kanehori K."/>
            <person name="Takahashi-Fujii A."/>
            <person name="Hara H."/>
            <person name="Tanase T."/>
            <person name="Nomura Y."/>
            <person name="Togiya S."/>
            <person name="Komai F."/>
            <person name="Hara R."/>
            <person name="Takeuchi K."/>
            <person name="Arita M."/>
            <person name="Imose N."/>
            <person name="Musashino K."/>
            <person name="Yuuki H."/>
            <person name="Oshima A."/>
            <person name="Sasaki N."/>
            <person name="Aotsuka S."/>
            <person name="Yoshikawa Y."/>
            <person name="Matsunawa H."/>
            <person name="Ichihara T."/>
            <person name="Shiohata N."/>
            <person name="Sano S."/>
            <person name="Moriya S."/>
            <person name="Momiyama H."/>
            <person name="Satoh N."/>
            <person name="Takami S."/>
            <person name="Terashima Y."/>
            <person name="Suzuki O."/>
            <person name="Nakagawa S."/>
            <person name="Senoh A."/>
            <person name="Mizoguchi H."/>
            <person name="Goto Y."/>
            <person name="Shimizu F."/>
            <person name="Wakebe H."/>
            <person name="Hishigaki H."/>
            <person name="Watanabe T."/>
            <person name="Sugiyama A."/>
            <person name="Takemoto M."/>
            <person name="Kawakami B."/>
            <person name="Yamazaki M."/>
            <person name="Watanabe K."/>
            <person name="Kumagai A."/>
            <person name="Itakura S."/>
            <person name="Fukuzumi Y."/>
            <person name="Fujimori Y."/>
            <person name="Komiyama M."/>
            <person name="Tashiro H."/>
            <person name="Tanigami A."/>
            <person name="Fujiwara T."/>
            <person name="Ono T."/>
            <person name="Yamada K."/>
            <person name="Fujii Y."/>
            <person name="Ozaki K."/>
            <person name="Hirao M."/>
            <person name="Ohmori Y."/>
            <person name="Kawabata A."/>
            <person name="Hikiji T."/>
            <person name="Kobatake N."/>
            <person name="Inagaki H."/>
            <person name="Ikema Y."/>
            <person name="Okamoto S."/>
            <person name="Okitani R."/>
            <person name="Kawakami T."/>
            <person name="Noguchi S."/>
            <person name="Itoh T."/>
            <person name="Shigeta K."/>
            <person name="Senba T."/>
            <person name="Matsumura K."/>
            <person name="Nakajima Y."/>
            <person name="Mizuno T."/>
            <person name="Morinaga M."/>
            <person name="Sasaki M."/>
            <person name="Togashi T."/>
            <person name="Oyama M."/>
            <person name="Hata H."/>
            <person name="Watanabe M."/>
            <person name="Komatsu T."/>
            <person name="Mizushima-Sugano J."/>
            <person name="Satoh T."/>
            <person name="Shirai Y."/>
            <person name="Takahashi Y."/>
            <person name="Nakagawa K."/>
            <person name="Okumura K."/>
            <person name="Nagase T."/>
            <person name="Nomura N."/>
            <person name="Kikuchi H."/>
            <person name="Masuho Y."/>
            <person name="Yamashita R."/>
            <person name="Nakai K."/>
            <person name="Yada T."/>
            <person name="Nakamura Y."/>
            <person name="Ohara O."/>
            <person name="Isogai T."/>
            <person name="Sugano S."/>
        </authorList>
    </citation>
    <scope>NUCLEOTIDE SEQUENCE</scope>
    <source>
        <tissue evidence="2">Spleen</tissue>
    </source>
</reference>
<feature type="region of interest" description="Disordered" evidence="1">
    <location>
        <begin position="1"/>
        <end position="40"/>
    </location>
</feature>
<evidence type="ECO:0000313" key="2">
    <source>
        <dbReference type="EMBL" id="BAC04987.1"/>
    </source>
</evidence>
<dbReference type="AlphaFoldDB" id="Q8N863"/>
<sequence>MLPPAPELKTGSPPPGLQLSLDGGTGSGQKGKCEEFPSSLSSVSPGLEAAALLLAVTMDPLETPIKDGILYQQHVKFGKVGTPGCQAAAKDQQWVENAASAPASDSPGRPGRLGKGVRVEDPTQVWGVEWSAGVSLRRQGLSRLCQTLPPGEMGNTGVGEGRRLKPPSREELHSL</sequence>
<organism evidence="2">
    <name type="scientific">Homo sapiens</name>
    <name type="common">Human</name>
    <dbReference type="NCBI Taxonomy" id="9606"/>
    <lineage>
        <taxon>Eukaryota</taxon>
        <taxon>Metazoa</taxon>
        <taxon>Chordata</taxon>
        <taxon>Craniata</taxon>
        <taxon>Vertebrata</taxon>
        <taxon>Euteleostomi</taxon>
        <taxon>Mammalia</taxon>
        <taxon>Eutheria</taxon>
        <taxon>Euarchontoglires</taxon>
        <taxon>Primates</taxon>
        <taxon>Haplorrhini</taxon>
        <taxon>Catarrhini</taxon>
        <taxon>Hominidae</taxon>
        <taxon>Homo</taxon>
    </lineage>
</organism>
<feature type="region of interest" description="Disordered" evidence="1">
    <location>
        <begin position="96"/>
        <end position="117"/>
    </location>
</feature>
<protein>
    <submittedName>
        <fullName evidence="2">cDNA FLJ39940 fis, clone SPLEN2022522</fullName>
    </submittedName>
</protein>
<name>Q8N863_HUMAN</name>
<feature type="compositionally biased region" description="Basic and acidic residues" evidence="1">
    <location>
        <begin position="160"/>
        <end position="175"/>
    </location>
</feature>